<dbReference type="Pfam" id="PF04265">
    <property type="entry name" value="TPK_B1_binding"/>
    <property type="match status" value="1"/>
</dbReference>
<evidence type="ECO:0000259" key="9">
    <source>
        <dbReference type="SMART" id="SM00983"/>
    </source>
</evidence>
<keyword evidence="3 7" id="KW-0808">Transferase</keyword>
<dbReference type="KEGG" id="fcy:FRACYDRAFT_186232"/>
<dbReference type="InParanoid" id="A0A1E7FDZ7"/>
<dbReference type="SUPFAM" id="SSF63862">
    <property type="entry name" value="Thiamin pyrophosphokinase, substrate-binding domain"/>
    <property type="match status" value="1"/>
</dbReference>
<gene>
    <name evidence="10" type="ORF">FRACYDRAFT_186232</name>
</gene>
<dbReference type="FunFam" id="2.60.120.320:FF:000001">
    <property type="entry name" value="Thiamine pyrophosphokinase"/>
    <property type="match status" value="1"/>
</dbReference>
<organism evidence="10 11">
    <name type="scientific">Fragilariopsis cylindrus CCMP1102</name>
    <dbReference type="NCBI Taxonomy" id="635003"/>
    <lineage>
        <taxon>Eukaryota</taxon>
        <taxon>Sar</taxon>
        <taxon>Stramenopiles</taxon>
        <taxon>Ochrophyta</taxon>
        <taxon>Bacillariophyta</taxon>
        <taxon>Bacillariophyceae</taxon>
        <taxon>Bacillariophycidae</taxon>
        <taxon>Bacillariales</taxon>
        <taxon>Bacillariaceae</taxon>
        <taxon>Fragilariopsis</taxon>
    </lineage>
</organism>
<dbReference type="GO" id="GO:0030975">
    <property type="term" value="F:thiamine binding"/>
    <property type="evidence" value="ECO:0007669"/>
    <property type="project" value="UniProtKB-UniRule"/>
</dbReference>
<keyword evidence="11" id="KW-1185">Reference proteome</keyword>
<dbReference type="Proteomes" id="UP000095751">
    <property type="component" value="Unassembled WGS sequence"/>
</dbReference>
<dbReference type="InterPro" id="IPR007373">
    <property type="entry name" value="Thiamin_PyroPKinase_B1-bd"/>
</dbReference>
<feature type="domain" description="Thiamin pyrophosphokinase thiamin-binding" evidence="9">
    <location>
        <begin position="261"/>
        <end position="318"/>
    </location>
</feature>
<keyword evidence="5 7" id="KW-0418">Kinase</keyword>
<dbReference type="SMART" id="SM00983">
    <property type="entry name" value="TPK_B1_binding"/>
    <property type="match status" value="1"/>
</dbReference>
<dbReference type="GO" id="GO:0005524">
    <property type="term" value="F:ATP binding"/>
    <property type="evidence" value="ECO:0007669"/>
    <property type="project" value="UniProtKB-UniRule"/>
</dbReference>
<evidence type="ECO:0000256" key="2">
    <source>
        <dbReference type="ARBA" id="ARBA00006785"/>
    </source>
</evidence>
<evidence type="ECO:0000313" key="10">
    <source>
        <dbReference type="EMBL" id="OEU16364.1"/>
    </source>
</evidence>
<comment type="pathway">
    <text evidence="1 7">Cofactor biosynthesis; thiamine diphosphate biosynthesis; thiamine diphosphate from thiamine: step 1/1.</text>
</comment>
<dbReference type="InterPro" id="IPR036371">
    <property type="entry name" value="TPK_B1-bd_sf"/>
</dbReference>
<dbReference type="InterPro" id="IPR036759">
    <property type="entry name" value="TPK_catalytic_sf"/>
</dbReference>
<dbReference type="NCBIfam" id="TIGR01378">
    <property type="entry name" value="thi_PPkinase"/>
    <property type="match status" value="1"/>
</dbReference>
<dbReference type="GO" id="GO:0009229">
    <property type="term" value="P:thiamine diphosphate biosynthetic process"/>
    <property type="evidence" value="ECO:0007669"/>
    <property type="project" value="UniProtKB-UniRule"/>
</dbReference>
<evidence type="ECO:0000256" key="1">
    <source>
        <dbReference type="ARBA" id="ARBA00005078"/>
    </source>
</evidence>
<dbReference type="GO" id="GO:0016301">
    <property type="term" value="F:kinase activity"/>
    <property type="evidence" value="ECO:0007669"/>
    <property type="project" value="UniProtKB-UniRule"/>
</dbReference>
<dbReference type="InterPro" id="IPR007371">
    <property type="entry name" value="TPK_catalytic"/>
</dbReference>
<dbReference type="PIRSF" id="PIRSF031057">
    <property type="entry name" value="Thiamin_pyrophosphokinase"/>
    <property type="match status" value="1"/>
</dbReference>
<dbReference type="FunCoup" id="A0A1E7FDZ7">
    <property type="interactions" value="55"/>
</dbReference>
<accession>A0A1E7FDZ7</accession>
<evidence type="ECO:0000256" key="7">
    <source>
        <dbReference type="PIRNR" id="PIRNR031057"/>
    </source>
</evidence>
<dbReference type="GO" id="GO:0004788">
    <property type="term" value="F:thiamine diphosphokinase activity"/>
    <property type="evidence" value="ECO:0007669"/>
    <property type="project" value="UniProtKB-UniRule"/>
</dbReference>
<dbReference type="CDD" id="cd07995">
    <property type="entry name" value="TPK"/>
    <property type="match status" value="1"/>
</dbReference>
<dbReference type="Gene3D" id="2.60.120.320">
    <property type="entry name" value="Thiamin pyrophosphokinase, thiamin-binding domain"/>
    <property type="match status" value="1"/>
</dbReference>
<dbReference type="PANTHER" id="PTHR13622:SF8">
    <property type="entry name" value="THIAMIN PYROPHOSPHOKINASE 1"/>
    <property type="match status" value="1"/>
</dbReference>
<dbReference type="Pfam" id="PF04263">
    <property type="entry name" value="TPK_catalytic"/>
    <property type="match status" value="1"/>
</dbReference>
<dbReference type="EMBL" id="KV784358">
    <property type="protein sequence ID" value="OEU16364.1"/>
    <property type="molecule type" value="Genomic_DNA"/>
</dbReference>
<dbReference type="Gene3D" id="3.40.50.10240">
    <property type="entry name" value="Thiamin pyrophosphokinase, catalytic domain"/>
    <property type="match status" value="1"/>
</dbReference>
<sequence length="328" mass="37146">MSIGDSTTKDSKDEGDDDTSIITFSSILSKKDDEKEQEIESEIEQEETVLIILNYPIPELSPIFHHIWESSTIRIAADGGANRLYDYSKSMSKSKLGRSSKKEENEKEEEDLYIPNRIRGDLDSLKPNVRSYYENHPTHNVIIEKDACQDTNDLDKALQVVCCSDDDDLTTTDDDGGHSRHRLVDSYSRRVIIYGAFGGRFDQEMASFAALYKWSSKFNYQLYLYSDETCAFLIPANIHCHIRLPYHENNNNNLEEENMFGEGPTCGLIPLGCRCESIITTGLKWDLDGSMPLEFGGLVSSSNHIMEPIVKIFASHPIIFTAEICTKK</sequence>
<dbReference type="GO" id="GO:0006772">
    <property type="term" value="P:thiamine metabolic process"/>
    <property type="evidence" value="ECO:0007669"/>
    <property type="project" value="InterPro"/>
</dbReference>
<comment type="catalytic activity">
    <reaction evidence="7">
        <text>thiamine + ATP = thiamine diphosphate + AMP + H(+)</text>
        <dbReference type="Rhea" id="RHEA:11576"/>
        <dbReference type="ChEBI" id="CHEBI:15378"/>
        <dbReference type="ChEBI" id="CHEBI:18385"/>
        <dbReference type="ChEBI" id="CHEBI:30616"/>
        <dbReference type="ChEBI" id="CHEBI:58937"/>
        <dbReference type="ChEBI" id="CHEBI:456215"/>
    </reaction>
</comment>
<dbReference type="InterPro" id="IPR006282">
    <property type="entry name" value="Thi_PPkinase"/>
</dbReference>
<dbReference type="AlphaFoldDB" id="A0A1E7FDZ7"/>
<evidence type="ECO:0000256" key="6">
    <source>
        <dbReference type="ARBA" id="ARBA00022840"/>
    </source>
</evidence>
<comment type="similarity">
    <text evidence="2 7">Belongs to the thiamine pyrophosphokinase family.</text>
</comment>
<dbReference type="OrthoDB" id="25149at2759"/>
<dbReference type="SUPFAM" id="SSF63999">
    <property type="entry name" value="Thiamin pyrophosphokinase, catalytic domain"/>
    <property type="match status" value="1"/>
</dbReference>
<dbReference type="UniPathway" id="UPA00060">
    <property type="reaction ID" value="UER00597"/>
</dbReference>
<dbReference type="PANTHER" id="PTHR13622">
    <property type="entry name" value="THIAMIN PYROPHOSPHOKINASE"/>
    <property type="match status" value="1"/>
</dbReference>
<keyword evidence="6 7" id="KW-0067">ATP-binding</keyword>
<evidence type="ECO:0000256" key="5">
    <source>
        <dbReference type="ARBA" id="ARBA00022777"/>
    </source>
</evidence>
<protein>
    <recommendedName>
        <fullName evidence="7">Thiamine pyrophosphokinase</fullName>
        <ecNumber evidence="7">2.7.6.2</ecNumber>
    </recommendedName>
</protein>
<feature type="region of interest" description="Disordered" evidence="8">
    <location>
        <begin position="1"/>
        <end position="41"/>
    </location>
</feature>
<dbReference type="EC" id="2.7.6.2" evidence="7"/>
<evidence type="ECO:0000256" key="3">
    <source>
        <dbReference type="ARBA" id="ARBA00022679"/>
    </source>
</evidence>
<dbReference type="InterPro" id="IPR016966">
    <property type="entry name" value="Thiamin_pyrophosphokinase_euk"/>
</dbReference>
<proteinExistence type="inferred from homology"/>
<name>A0A1E7FDZ7_9STRA</name>
<evidence type="ECO:0000256" key="8">
    <source>
        <dbReference type="SAM" id="MobiDB-lite"/>
    </source>
</evidence>
<evidence type="ECO:0000256" key="4">
    <source>
        <dbReference type="ARBA" id="ARBA00022741"/>
    </source>
</evidence>
<evidence type="ECO:0000313" key="11">
    <source>
        <dbReference type="Proteomes" id="UP000095751"/>
    </source>
</evidence>
<reference evidence="10 11" key="1">
    <citation type="submission" date="2016-09" db="EMBL/GenBank/DDBJ databases">
        <title>Extensive genetic diversity and differential bi-allelic expression allows diatom success in the polar Southern Ocean.</title>
        <authorList>
            <consortium name="DOE Joint Genome Institute"/>
            <person name="Mock T."/>
            <person name="Otillar R.P."/>
            <person name="Strauss J."/>
            <person name="Dupont C."/>
            <person name="Frickenhaus S."/>
            <person name="Maumus F."/>
            <person name="Mcmullan M."/>
            <person name="Sanges R."/>
            <person name="Schmutz J."/>
            <person name="Toseland A."/>
            <person name="Valas R."/>
            <person name="Veluchamy A."/>
            <person name="Ward B.J."/>
            <person name="Allen A."/>
            <person name="Barry K."/>
            <person name="Falciatore A."/>
            <person name="Ferrante M."/>
            <person name="Fortunato A.E."/>
            <person name="Gloeckner G."/>
            <person name="Gruber A."/>
            <person name="Hipkin R."/>
            <person name="Janech M."/>
            <person name="Kroth P."/>
            <person name="Leese F."/>
            <person name="Lindquist E."/>
            <person name="Lyon B.R."/>
            <person name="Martin J."/>
            <person name="Mayer C."/>
            <person name="Parker M."/>
            <person name="Quesneville H."/>
            <person name="Raymond J."/>
            <person name="Uhlig C."/>
            <person name="Valentin K.U."/>
            <person name="Worden A.Z."/>
            <person name="Armbrust E.V."/>
            <person name="Bowler C."/>
            <person name="Green B."/>
            <person name="Moulton V."/>
            <person name="Van Oosterhout C."/>
            <person name="Grigoriev I."/>
        </authorList>
    </citation>
    <scope>NUCLEOTIDE SEQUENCE [LARGE SCALE GENOMIC DNA]</scope>
    <source>
        <strain evidence="10 11">CCMP1102</strain>
    </source>
</reference>
<keyword evidence="4 7" id="KW-0547">Nucleotide-binding</keyword>